<dbReference type="Proteomes" id="UP000291142">
    <property type="component" value="Unassembled WGS sequence"/>
</dbReference>
<reference evidence="1 2" key="1">
    <citation type="submission" date="2019-02" db="EMBL/GenBank/DDBJ databases">
        <title>Hyunsoonleella sp., isolated from marine sediment.</title>
        <authorList>
            <person name="Liu B.-T."/>
        </authorList>
    </citation>
    <scope>NUCLEOTIDE SEQUENCE [LARGE SCALE GENOMIC DNA]</scope>
    <source>
        <strain evidence="1 2">T58</strain>
    </source>
</reference>
<organism evidence="1 2">
    <name type="scientific">Hyunsoonleella flava</name>
    <dbReference type="NCBI Taxonomy" id="2527939"/>
    <lineage>
        <taxon>Bacteria</taxon>
        <taxon>Pseudomonadati</taxon>
        <taxon>Bacteroidota</taxon>
        <taxon>Flavobacteriia</taxon>
        <taxon>Flavobacteriales</taxon>
        <taxon>Flavobacteriaceae</taxon>
    </lineage>
</organism>
<evidence type="ECO:0000313" key="1">
    <source>
        <dbReference type="EMBL" id="TBN04310.1"/>
    </source>
</evidence>
<comment type="caution">
    <text evidence="1">The sequence shown here is derived from an EMBL/GenBank/DDBJ whole genome shotgun (WGS) entry which is preliminary data.</text>
</comment>
<dbReference type="SUPFAM" id="SSF50475">
    <property type="entry name" value="FMN-binding split barrel"/>
    <property type="match status" value="1"/>
</dbReference>
<dbReference type="AlphaFoldDB" id="A0A4Q9FF94"/>
<proteinExistence type="predicted"/>
<dbReference type="Gene3D" id="2.30.110.10">
    <property type="entry name" value="Electron Transport, Fmn-binding Protein, Chain A"/>
    <property type="match status" value="1"/>
</dbReference>
<dbReference type="RefSeq" id="WP_130963780.1">
    <property type="nucleotide sequence ID" value="NZ_SIRT01000004.1"/>
</dbReference>
<name>A0A4Q9FF94_9FLAO</name>
<dbReference type="Pfam" id="PF12900">
    <property type="entry name" value="Pyridox_ox_2"/>
    <property type="match status" value="1"/>
</dbReference>
<gene>
    <name evidence="1" type="ORF">EYD45_06740</name>
</gene>
<protein>
    <submittedName>
        <fullName evidence="1">Flavin mononucleotide-binding protein</fullName>
    </submittedName>
</protein>
<sequence length="150" mass="17378">MKGLEKYEIIYLLKNNYIGQLSFFWKNKPYVLPITYYYSEADNCVISYSGEGHKIDAMRLNNAVSIGVTEVRSVNNWKSVLMHGEFEELDGAFAKQQLHKFINGVKKIIFFKEGIYPDLISDFSSKTTTKGLPIVYRIKIREITGKSRNY</sequence>
<accession>A0A4Q9FF94</accession>
<keyword evidence="2" id="KW-1185">Reference proteome</keyword>
<dbReference type="EMBL" id="SIRT01000004">
    <property type="protein sequence ID" value="TBN04310.1"/>
    <property type="molecule type" value="Genomic_DNA"/>
</dbReference>
<dbReference type="InterPro" id="IPR012349">
    <property type="entry name" value="Split_barrel_FMN-bd"/>
</dbReference>
<dbReference type="OrthoDB" id="9794935at2"/>
<dbReference type="InterPro" id="IPR024747">
    <property type="entry name" value="Pyridox_Oxase-rel"/>
</dbReference>
<evidence type="ECO:0000313" key="2">
    <source>
        <dbReference type="Proteomes" id="UP000291142"/>
    </source>
</evidence>